<evidence type="ECO:0000313" key="2">
    <source>
        <dbReference type="EMBL" id="REK73306.1"/>
    </source>
</evidence>
<protein>
    <submittedName>
        <fullName evidence="2">Uncharacterized protein</fullName>
    </submittedName>
</protein>
<dbReference type="AlphaFoldDB" id="A0A371PCJ7"/>
<dbReference type="RefSeq" id="WP_119703419.1">
    <property type="nucleotide sequence ID" value="NZ_JBHSOI010000001.1"/>
</dbReference>
<proteinExistence type="predicted"/>
<comment type="caution">
    <text evidence="2">The sequence shown here is derived from an EMBL/GenBank/DDBJ whole genome shotgun (WGS) entry which is preliminary data.</text>
</comment>
<evidence type="ECO:0000256" key="1">
    <source>
        <dbReference type="SAM" id="MobiDB-lite"/>
    </source>
</evidence>
<evidence type="ECO:0000313" key="3">
    <source>
        <dbReference type="Proteomes" id="UP000265581"/>
    </source>
</evidence>
<name>A0A371PCJ7_9ACTN</name>
<gene>
    <name evidence="2" type="ORF">DX116_07020</name>
</gene>
<dbReference type="Proteomes" id="UP000265581">
    <property type="component" value="Unassembled WGS sequence"/>
</dbReference>
<organism evidence="2 3">
    <name type="scientific">Aeromicrobium endophyticum</name>
    <dbReference type="NCBI Taxonomy" id="2292704"/>
    <lineage>
        <taxon>Bacteria</taxon>
        <taxon>Bacillati</taxon>
        <taxon>Actinomycetota</taxon>
        <taxon>Actinomycetes</taxon>
        <taxon>Propionibacteriales</taxon>
        <taxon>Nocardioidaceae</taxon>
        <taxon>Aeromicrobium</taxon>
    </lineage>
</organism>
<dbReference type="EMBL" id="QUBR01000001">
    <property type="protein sequence ID" value="REK73306.1"/>
    <property type="molecule type" value="Genomic_DNA"/>
</dbReference>
<accession>A0A371PCJ7</accession>
<keyword evidence="3" id="KW-1185">Reference proteome</keyword>
<sequence>MGSGDVTGVQVDGLHGAGRTVAGRSAGGQSAANGLKHDLDSASGTVGHARIKSALTAFVTNNVIDDSNAVGHQLTAAGDNVSNVASTARSSDEEHAHAISAEVNSTSGEADGLRVRINRIQ</sequence>
<reference evidence="2 3" key="1">
    <citation type="submission" date="2018-08" db="EMBL/GenBank/DDBJ databases">
        <title>Aeromicrobium sp. M2KJ-4, whole genome shotgun sequence.</title>
        <authorList>
            <person name="Tuo L."/>
        </authorList>
    </citation>
    <scope>NUCLEOTIDE SEQUENCE [LARGE SCALE GENOMIC DNA]</scope>
    <source>
        <strain evidence="2 3">M2KJ-4</strain>
    </source>
</reference>
<dbReference type="OrthoDB" id="3747363at2"/>
<feature type="region of interest" description="Disordered" evidence="1">
    <location>
        <begin position="1"/>
        <end position="42"/>
    </location>
</feature>